<dbReference type="RefSeq" id="WP_239217450.1">
    <property type="nucleotide sequence ID" value="NZ_BAABDP010000022.1"/>
</dbReference>
<evidence type="ECO:0000256" key="1">
    <source>
        <dbReference type="SAM" id="MobiDB-lite"/>
    </source>
</evidence>
<sequence>MTTPENPTNTENTPGETPDLSPLAQDLINREAPDAELHALLHELEETADELRGELQARMGNRDKLEGEQARAHRKINPNVTPEQEEELKNFPEYWANSKGSWSNLFKLLRELRTEMREGKGNA</sequence>
<dbReference type="AlphaFoldDB" id="A0A9Q4IHL8"/>
<keyword evidence="3" id="KW-1185">Reference proteome</keyword>
<feature type="region of interest" description="Disordered" evidence="1">
    <location>
        <begin position="1"/>
        <end position="25"/>
    </location>
</feature>
<feature type="compositionally biased region" description="Basic and acidic residues" evidence="1">
    <location>
        <begin position="53"/>
        <end position="71"/>
    </location>
</feature>
<gene>
    <name evidence="2" type="ORF">NUW87_06350</name>
</gene>
<comment type="caution">
    <text evidence="2">The sequence shown here is derived from an EMBL/GenBank/DDBJ whole genome shotgun (WGS) entry which is preliminary data.</text>
</comment>
<organism evidence="2 3">
    <name type="scientific">Corynebacterium pilbarense</name>
    <dbReference type="NCBI Taxonomy" id="1288393"/>
    <lineage>
        <taxon>Bacteria</taxon>
        <taxon>Bacillati</taxon>
        <taxon>Actinomycetota</taxon>
        <taxon>Actinomycetes</taxon>
        <taxon>Mycobacteriales</taxon>
        <taxon>Corynebacteriaceae</taxon>
        <taxon>Corynebacterium</taxon>
    </lineage>
</organism>
<evidence type="ECO:0000313" key="3">
    <source>
        <dbReference type="Proteomes" id="UP001071110"/>
    </source>
</evidence>
<dbReference type="EMBL" id="JANRML010000006">
    <property type="protein sequence ID" value="MCZ2220998.1"/>
    <property type="molecule type" value="Genomic_DNA"/>
</dbReference>
<accession>A0A9Q4IHL8</accession>
<dbReference type="Proteomes" id="UP001071110">
    <property type="component" value="Unassembled WGS sequence"/>
</dbReference>
<reference evidence="2" key="1">
    <citation type="submission" date="2022-08" db="EMBL/GenBank/DDBJ databases">
        <title>Corynebacterium sp. nov., isolated from clinical breast specimens.</title>
        <authorList>
            <person name="Zhang T."/>
        </authorList>
    </citation>
    <scope>NUCLEOTIDE SEQUENCE</scope>
    <source>
        <strain evidence="2">CCUG 57942</strain>
    </source>
</reference>
<proteinExistence type="predicted"/>
<evidence type="ECO:0000313" key="2">
    <source>
        <dbReference type="EMBL" id="MCZ2220998.1"/>
    </source>
</evidence>
<feature type="region of interest" description="Disordered" evidence="1">
    <location>
        <begin position="53"/>
        <end position="85"/>
    </location>
</feature>
<protein>
    <submittedName>
        <fullName evidence="2">Uncharacterized protein</fullName>
    </submittedName>
</protein>
<feature type="compositionally biased region" description="Low complexity" evidence="1">
    <location>
        <begin position="1"/>
        <end position="18"/>
    </location>
</feature>
<name>A0A9Q4IHL8_9CORY</name>